<evidence type="ECO:0000259" key="2">
    <source>
        <dbReference type="Pfam" id="PF02601"/>
    </source>
</evidence>
<comment type="caution">
    <text evidence="3">The sequence shown here is derived from an EMBL/GenBank/DDBJ whole genome shotgun (WGS) entry which is preliminary data.</text>
</comment>
<evidence type="ECO:0000313" key="4">
    <source>
        <dbReference type="Proteomes" id="UP001174909"/>
    </source>
</evidence>
<keyword evidence="4" id="KW-1185">Reference proteome</keyword>
<gene>
    <name evidence="3" type="ORF">GBAR_LOCUS4347</name>
</gene>
<dbReference type="PANTHER" id="PTHR30008:SF0">
    <property type="entry name" value="EXODEOXYRIBONUCLEASE 7 LARGE SUBUNIT"/>
    <property type="match status" value="1"/>
</dbReference>
<dbReference type="GO" id="GO:0006308">
    <property type="term" value="P:DNA catabolic process"/>
    <property type="evidence" value="ECO:0007669"/>
    <property type="project" value="InterPro"/>
</dbReference>
<evidence type="ECO:0000313" key="3">
    <source>
        <dbReference type="EMBL" id="CAI8005656.1"/>
    </source>
</evidence>
<proteinExistence type="predicted"/>
<feature type="domain" description="Exonuclease VII large subunit C-terminal" evidence="2">
    <location>
        <begin position="47"/>
        <end position="142"/>
    </location>
</feature>
<protein>
    <submittedName>
        <fullName evidence="3">Exodeoxyribonuclease 7 large subunit</fullName>
    </submittedName>
</protein>
<dbReference type="PANTHER" id="PTHR30008">
    <property type="entry name" value="EXODEOXYRIBONUCLEASE 7 LARGE SUBUNIT"/>
    <property type="match status" value="1"/>
</dbReference>
<dbReference type="GO" id="GO:0009318">
    <property type="term" value="C:exodeoxyribonuclease VII complex"/>
    <property type="evidence" value="ECO:0007669"/>
    <property type="project" value="InterPro"/>
</dbReference>
<organism evidence="3 4">
    <name type="scientific">Geodia barretti</name>
    <name type="common">Barrett's horny sponge</name>
    <dbReference type="NCBI Taxonomy" id="519541"/>
    <lineage>
        <taxon>Eukaryota</taxon>
        <taxon>Metazoa</taxon>
        <taxon>Porifera</taxon>
        <taxon>Demospongiae</taxon>
        <taxon>Heteroscleromorpha</taxon>
        <taxon>Tetractinellida</taxon>
        <taxon>Astrophorina</taxon>
        <taxon>Geodiidae</taxon>
        <taxon>Geodia</taxon>
    </lineage>
</organism>
<sequence>MVDVVAPLGLGELALELERLKQKLASEGLFDPSRKRPSARIPQGGGTPVVSGVGHETDETIADYVADVRAPTPSAAAELIAPDIRDIRATVAHFFQRMDRTLTGQLQQERAGVERLRRQMESGLPDIATLRRRIDDLSRIAGSSVASMARERRLEVDGLQQRLRGLDPSATLRRGFAVVELVAAGRALTSVSQASQADELRITVTDGEVPAVVGGPERHETPAANTVPERREEPVKRKRKAKEASSPPASAMLL</sequence>
<evidence type="ECO:0000256" key="1">
    <source>
        <dbReference type="SAM" id="MobiDB-lite"/>
    </source>
</evidence>
<accession>A0AA35R7P9</accession>
<dbReference type="InterPro" id="IPR020579">
    <property type="entry name" value="Exonuc_VII_lsu_C"/>
</dbReference>
<dbReference type="InterPro" id="IPR003753">
    <property type="entry name" value="Exonuc_VII_L"/>
</dbReference>
<name>A0AA35R7P9_GEOBA</name>
<feature type="region of interest" description="Disordered" evidence="1">
    <location>
        <begin position="208"/>
        <end position="254"/>
    </location>
</feature>
<dbReference type="Proteomes" id="UP001174909">
    <property type="component" value="Unassembled WGS sequence"/>
</dbReference>
<feature type="compositionally biased region" description="Low complexity" evidence="1">
    <location>
        <begin position="244"/>
        <end position="254"/>
    </location>
</feature>
<dbReference type="GO" id="GO:0008855">
    <property type="term" value="F:exodeoxyribonuclease VII activity"/>
    <property type="evidence" value="ECO:0007669"/>
    <property type="project" value="InterPro"/>
</dbReference>
<feature type="region of interest" description="Disordered" evidence="1">
    <location>
        <begin position="28"/>
        <end position="54"/>
    </location>
</feature>
<dbReference type="EMBL" id="CASHTH010000626">
    <property type="protein sequence ID" value="CAI8005656.1"/>
    <property type="molecule type" value="Genomic_DNA"/>
</dbReference>
<dbReference type="Pfam" id="PF02601">
    <property type="entry name" value="Exonuc_VII_L"/>
    <property type="match status" value="1"/>
</dbReference>
<dbReference type="AlphaFoldDB" id="A0AA35R7P9"/>
<reference evidence="3" key="1">
    <citation type="submission" date="2023-03" db="EMBL/GenBank/DDBJ databases">
        <authorList>
            <person name="Steffen K."/>
            <person name="Cardenas P."/>
        </authorList>
    </citation>
    <scope>NUCLEOTIDE SEQUENCE</scope>
</reference>